<dbReference type="Proteomes" id="UP001056079">
    <property type="component" value="Chromosome"/>
</dbReference>
<proteinExistence type="predicted"/>
<dbReference type="EMBL" id="CP098609">
    <property type="protein sequence ID" value="USC45250.1"/>
    <property type="molecule type" value="Genomic_DNA"/>
</dbReference>
<gene>
    <name evidence="2" type="ORF">K7395_00205</name>
</gene>
<evidence type="ECO:0000256" key="1">
    <source>
        <dbReference type="SAM" id="MobiDB-lite"/>
    </source>
</evidence>
<keyword evidence="3" id="KW-1185">Reference proteome</keyword>
<protein>
    <submittedName>
        <fullName evidence="2">Uncharacterized protein</fullName>
    </submittedName>
</protein>
<feature type="region of interest" description="Disordered" evidence="1">
    <location>
        <begin position="47"/>
        <end position="94"/>
    </location>
</feature>
<evidence type="ECO:0000313" key="3">
    <source>
        <dbReference type="Proteomes" id="UP001056079"/>
    </source>
</evidence>
<reference evidence="2" key="1">
    <citation type="submission" date="2021-08" db="EMBL/GenBank/DDBJ databases">
        <title>DNA methylation of m4C regulates biosynthesis of daptomycin in Streptomyces roseosporus L30.</title>
        <authorList>
            <person name="Fang J.-L."/>
        </authorList>
    </citation>
    <scope>NUCLEOTIDE SEQUENCE</scope>
    <source>
        <strain evidence="2">L30</strain>
    </source>
</reference>
<dbReference type="RefSeq" id="WP_006129522.1">
    <property type="nucleotide sequence ID" value="NZ_CP098609.1"/>
</dbReference>
<name>A0ABY4UMF7_STRFL</name>
<accession>A0ABY4UMF7</accession>
<organism evidence="2 3">
    <name type="scientific">Streptomyces filamentosus</name>
    <name type="common">Streptomyces roseosporus</name>
    <dbReference type="NCBI Taxonomy" id="67294"/>
    <lineage>
        <taxon>Bacteria</taxon>
        <taxon>Bacillati</taxon>
        <taxon>Actinomycetota</taxon>
        <taxon>Actinomycetes</taxon>
        <taxon>Kitasatosporales</taxon>
        <taxon>Streptomycetaceae</taxon>
        <taxon>Streptomyces</taxon>
    </lineage>
</organism>
<sequence>MSDEDVAEPEAQPLTDEWHSVLSTMVAMLSLEDDMRVVSCLNERLAPLKGSPEAELGEGDDSGPTVPVPPAEGVRVAQSGRLGRIHLRERSRPQ</sequence>
<evidence type="ECO:0000313" key="2">
    <source>
        <dbReference type="EMBL" id="USC45250.1"/>
    </source>
</evidence>